<organism evidence="1">
    <name type="scientific">Tanacetum cinerariifolium</name>
    <name type="common">Dalmatian daisy</name>
    <name type="synonym">Chrysanthemum cinerariifolium</name>
    <dbReference type="NCBI Taxonomy" id="118510"/>
    <lineage>
        <taxon>Eukaryota</taxon>
        <taxon>Viridiplantae</taxon>
        <taxon>Streptophyta</taxon>
        <taxon>Embryophyta</taxon>
        <taxon>Tracheophyta</taxon>
        <taxon>Spermatophyta</taxon>
        <taxon>Magnoliopsida</taxon>
        <taxon>eudicotyledons</taxon>
        <taxon>Gunneridae</taxon>
        <taxon>Pentapetalae</taxon>
        <taxon>asterids</taxon>
        <taxon>campanulids</taxon>
        <taxon>Asterales</taxon>
        <taxon>Asteraceae</taxon>
        <taxon>Asteroideae</taxon>
        <taxon>Anthemideae</taxon>
        <taxon>Anthemidinae</taxon>
        <taxon>Tanacetum</taxon>
    </lineage>
</organism>
<gene>
    <name evidence="1" type="ORF">Tci_920960</name>
</gene>
<feature type="non-terminal residue" evidence="1">
    <location>
        <position position="1"/>
    </location>
</feature>
<sequence length="52" mass="5390">GKPGVRLTLRGVPDGAKPDVGAFHQLLREALELPIAAGPAPYFGCEVTYAVA</sequence>
<dbReference type="EMBL" id="BKCJ011733795">
    <property type="protein sequence ID" value="GFD48991.1"/>
    <property type="molecule type" value="Genomic_DNA"/>
</dbReference>
<proteinExistence type="predicted"/>
<evidence type="ECO:0000313" key="1">
    <source>
        <dbReference type="EMBL" id="GFD48991.1"/>
    </source>
</evidence>
<accession>A0A699WVZ0</accession>
<protein>
    <submittedName>
        <fullName evidence="1">Uncharacterized protein</fullName>
    </submittedName>
</protein>
<comment type="caution">
    <text evidence="1">The sequence shown here is derived from an EMBL/GenBank/DDBJ whole genome shotgun (WGS) entry which is preliminary data.</text>
</comment>
<name>A0A699WVZ0_TANCI</name>
<reference evidence="1" key="1">
    <citation type="journal article" date="2019" name="Sci. Rep.">
        <title>Draft genome of Tanacetum cinerariifolium, the natural source of mosquito coil.</title>
        <authorList>
            <person name="Yamashiro T."/>
            <person name="Shiraishi A."/>
            <person name="Satake H."/>
            <person name="Nakayama K."/>
        </authorList>
    </citation>
    <scope>NUCLEOTIDE SEQUENCE</scope>
</reference>
<dbReference type="AlphaFoldDB" id="A0A699WVZ0"/>